<keyword evidence="2" id="KW-0012">Acyltransferase</keyword>
<dbReference type="GO" id="GO:0016746">
    <property type="term" value="F:acyltransferase activity"/>
    <property type="evidence" value="ECO:0007669"/>
    <property type="project" value="UniProtKB-KW"/>
</dbReference>
<organism evidence="2 3">
    <name type="scientific">Pontivivens ytuae</name>
    <dbReference type="NCBI Taxonomy" id="2789856"/>
    <lineage>
        <taxon>Bacteria</taxon>
        <taxon>Pseudomonadati</taxon>
        <taxon>Pseudomonadota</taxon>
        <taxon>Alphaproteobacteria</taxon>
        <taxon>Rhodobacterales</taxon>
        <taxon>Paracoccaceae</taxon>
        <taxon>Pontivivens</taxon>
    </lineage>
</organism>
<keyword evidence="2" id="KW-0808">Transferase</keyword>
<dbReference type="RefSeq" id="WP_196102343.1">
    <property type="nucleotide sequence ID" value="NZ_CP064942.1"/>
</dbReference>
<gene>
    <name evidence="2" type="ORF">I0K15_15180</name>
</gene>
<dbReference type="EMBL" id="CP064942">
    <property type="protein sequence ID" value="QPH53132.1"/>
    <property type="molecule type" value="Genomic_DNA"/>
</dbReference>
<evidence type="ECO:0000313" key="3">
    <source>
        <dbReference type="Proteomes" id="UP000594800"/>
    </source>
</evidence>
<sequence>MYLVAIALAGALIGGWRAKKRGGKPGDLATWAIGHGLAFVIAVVVVLMLYDFITNWFI</sequence>
<accession>A0A7S9LPX0</accession>
<dbReference type="KEGG" id="poz:I0K15_15180"/>
<keyword evidence="1" id="KW-0812">Transmembrane</keyword>
<evidence type="ECO:0000256" key="1">
    <source>
        <dbReference type="SAM" id="Phobius"/>
    </source>
</evidence>
<evidence type="ECO:0000313" key="2">
    <source>
        <dbReference type="EMBL" id="QPH53132.1"/>
    </source>
</evidence>
<dbReference type="AlphaFoldDB" id="A0A7S9LPX0"/>
<dbReference type="Proteomes" id="UP000594800">
    <property type="component" value="Chromosome"/>
</dbReference>
<proteinExistence type="predicted"/>
<reference evidence="2 3" key="1">
    <citation type="submission" date="2020-11" db="EMBL/GenBank/DDBJ databases">
        <title>Description of Pontivivens ytuae sp. nov. isolated from deep sea sediment of Mariana Trench.</title>
        <authorList>
            <person name="Wang Z."/>
            <person name="Sun Q.-L."/>
            <person name="Xu X.-D."/>
            <person name="Tang Y.-Z."/>
            <person name="Zhang J."/>
        </authorList>
    </citation>
    <scope>NUCLEOTIDE SEQUENCE [LARGE SCALE GENOMIC DNA]</scope>
    <source>
        <strain evidence="2 3">MT2928</strain>
    </source>
</reference>
<keyword evidence="3" id="KW-1185">Reference proteome</keyword>
<keyword evidence="1" id="KW-1133">Transmembrane helix</keyword>
<name>A0A7S9LPX0_9RHOB</name>
<keyword evidence="1" id="KW-0472">Membrane</keyword>
<protein>
    <submittedName>
        <fullName evidence="2">Apolipoprotein acyltransferase</fullName>
    </submittedName>
</protein>
<keyword evidence="2" id="KW-0449">Lipoprotein</keyword>
<feature type="transmembrane region" description="Helical" evidence="1">
    <location>
        <begin position="33"/>
        <end position="53"/>
    </location>
</feature>